<gene>
    <name evidence="2" type="ORF">KFL_003740020</name>
</gene>
<dbReference type="PANTHER" id="PTHR31240:SF0">
    <property type="entry name" value="MATERNAL EFFECT EMBRYO ARREST 18"/>
    <property type="match status" value="1"/>
</dbReference>
<dbReference type="OrthoDB" id="10267139at2759"/>
<feature type="compositionally biased region" description="Polar residues" evidence="1">
    <location>
        <begin position="27"/>
        <end position="41"/>
    </location>
</feature>
<dbReference type="InterPro" id="IPR038136">
    <property type="entry name" value="CofD-like_dom_sf"/>
</dbReference>
<dbReference type="Gene3D" id="3.40.50.10680">
    <property type="entry name" value="CofD-like domains"/>
    <property type="match status" value="1"/>
</dbReference>
<keyword evidence="3" id="KW-1185">Reference proteome</keyword>
<name>A0A1Y1IF74_KLENI</name>
<dbReference type="Proteomes" id="UP000054558">
    <property type="component" value="Unassembled WGS sequence"/>
</dbReference>
<reference evidence="2 3" key="1">
    <citation type="journal article" date="2014" name="Nat. Commun.">
        <title>Klebsormidium flaccidum genome reveals primary factors for plant terrestrial adaptation.</title>
        <authorList>
            <person name="Hori K."/>
            <person name="Maruyama F."/>
            <person name="Fujisawa T."/>
            <person name="Togashi T."/>
            <person name="Yamamoto N."/>
            <person name="Seo M."/>
            <person name="Sato S."/>
            <person name="Yamada T."/>
            <person name="Mori H."/>
            <person name="Tajima N."/>
            <person name="Moriyama T."/>
            <person name="Ikeuchi M."/>
            <person name="Watanabe M."/>
            <person name="Wada H."/>
            <person name="Kobayashi K."/>
            <person name="Saito M."/>
            <person name="Masuda T."/>
            <person name="Sasaki-Sekimoto Y."/>
            <person name="Mashiguchi K."/>
            <person name="Awai K."/>
            <person name="Shimojima M."/>
            <person name="Masuda S."/>
            <person name="Iwai M."/>
            <person name="Nobusawa T."/>
            <person name="Narise T."/>
            <person name="Kondo S."/>
            <person name="Saito H."/>
            <person name="Sato R."/>
            <person name="Murakawa M."/>
            <person name="Ihara Y."/>
            <person name="Oshima-Yamada Y."/>
            <person name="Ohtaka K."/>
            <person name="Satoh M."/>
            <person name="Sonobe K."/>
            <person name="Ishii M."/>
            <person name="Ohtani R."/>
            <person name="Kanamori-Sato M."/>
            <person name="Honoki R."/>
            <person name="Miyazaki D."/>
            <person name="Mochizuki H."/>
            <person name="Umetsu J."/>
            <person name="Higashi K."/>
            <person name="Shibata D."/>
            <person name="Kamiya Y."/>
            <person name="Sato N."/>
            <person name="Nakamura Y."/>
            <person name="Tabata S."/>
            <person name="Ida S."/>
            <person name="Kurokawa K."/>
            <person name="Ohta H."/>
        </authorList>
    </citation>
    <scope>NUCLEOTIDE SEQUENCE [LARGE SCALE GENOMIC DNA]</scope>
    <source>
        <strain evidence="2 3">NIES-2285</strain>
    </source>
</reference>
<dbReference type="InterPro" id="IPR002882">
    <property type="entry name" value="CofD"/>
</dbReference>
<dbReference type="PANTHER" id="PTHR31240">
    <property type="entry name" value="MATERNAL EFFECT EMBRYO ARREST 18"/>
    <property type="match status" value="1"/>
</dbReference>
<evidence type="ECO:0000256" key="1">
    <source>
        <dbReference type="SAM" id="MobiDB-lite"/>
    </source>
</evidence>
<feature type="region of interest" description="Disordered" evidence="1">
    <location>
        <begin position="1"/>
        <end position="58"/>
    </location>
</feature>
<dbReference type="CDD" id="cd07187">
    <property type="entry name" value="YvcK_like"/>
    <property type="match status" value="1"/>
</dbReference>
<dbReference type="OMA" id="RITRIWY"/>
<dbReference type="SUPFAM" id="SSF142338">
    <property type="entry name" value="CofD-like"/>
    <property type="match status" value="1"/>
</dbReference>
<evidence type="ECO:0000313" key="2">
    <source>
        <dbReference type="EMBL" id="GAQ87741.1"/>
    </source>
</evidence>
<accession>A0A1Y1IF74</accession>
<proteinExistence type="predicted"/>
<dbReference type="EMBL" id="DF237323">
    <property type="protein sequence ID" value="GAQ87741.1"/>
    <property type="molecule type" value="Genomic_DNA"/>
</dbReference>
<dbReference type="AlphaFoldDB" id="A0A1Y1IF74"/>
<dbReference type="STRING" id="105231.A0A1Y1IF74"/>
<organism evidence="2 3">
    <name type="scientific">Klebsormidium nitens</name>
    <name type="common">Green alga</name>
    <name type="synonym">Ulothrix nitens</name>
    <dbReference type="NCBI Taxonomy" id="105231"/>
    <lineage>
        <taxon>Eukaryota</taxon>
        <taxon>Viridiplantae</taxon>
        <taxon>Streptophyta</taxon>
        <taxon>Klebsormidiophyceae</taxon>
        <taxon>Klebsormidiales</taxon>
        <taxon>Klebsormidiaceae</taxon>
        <taxon>Klebsormidium</taxon>
    </lineage>
</organism>
<dbReference type="Pfam" id="PF01933">
    <property type="entry name" value="CofD"/>
    <property type="match status" value="1"/>
</dbReference>
<protein>
    <submittedName>
        <fullName evidence="2">Maternal effect embryo arrest 18</fullName>
    </submittedName>
</protein>
<evidence type="ECO:0000313" key="3">
    <source>
        <dbReference type="Proteomes" id="UP000054558"/>
    </source>
</evidence>
<sequence>MDDQSGPGVPIDHSLAPQSLVHESSPHTKTISKPQPNAQAESSEELRLGPSGSNLLPEQELHPSLATFAPDIFAARAQPPSLLVFSGGTAFNGVVEDLKHFTTRVSHVLPVSDDGGSTAEIVRVLGGPAVGDIRSRCLRLSDESSEEALAVKRLLGHRLPVDAPGAKMEWYSIVEGEHELWTGVSDPYKDTIRAFLVHFHTQILRHSSERFSFQNGSIGNFFFAGARTFFRSMDAAIFTYSSISAIPKDSLVLPAVSTNDRLVLGAELRNGEIIRGQNMISHPSPAELEQSGVRNVNKALGACPPLPSPIKRVFYMSTEGTHLLQEVFPKVNPNVVKNLDQVDAIIYGMGSLYTSICPSLILRGVGEAIAAKDCPKVFLLNGTHDRETAGMAASDFVLAVCNALNRTHGEDRASRLYYLPPTYVTVFLVPEGGQIPVDIENLHSIGITRVVTVPSEVADNGSIVFNSTKLIETLGNVIASTPPALAD</sequence>
<dbReference type="GO" id="GO:0043743">
    <property type="term" value="F:LPPG:FO 2-phospho-L-lactate transferase activity"/>
    <property type="evidence" value="ECO:0007669"/>
    <property type="project" value="InterPro"/>
</dbReference>